<dbReference type="Proteomes" id="UP001054945">
    <property type="component" value="Unassembled WGS sequence"/>
</dbReference>
<feature type="region of interest" description="Disordered" evidence="1">
    <location>
        <begin position="1"/>
        <end position="24"/>
    </location>
</feature>
<proteinExistence type="predicted"/>
<accession>A0AAV4P7L9</accession>
<dbReference type="EMBL" id="BPLR01004075">
    <property type="protein sequence ID" value="GIX91919.1"/>
    <property type="molecule type" value="Genomic_DNA"/>
</dbReference>
<dbReference type="AlphaFoldDB" id="A0AAV4P7L9"/>
<evidence type="ECO:0000256" key="1">
    <source>
        <dbReference type="SAM" id="MobiDB-lite"/>
    </source>
</evidence>
<sequence length="157" mass="17217">MFVLTQNASQRKSQPNMPSPQISHISASFSPKVARRTKSAKPKSLLPIFPCQCLVFGPLRPPFCEKKALIETNASTLGERLLKILETARVAAQSVFLCPCLSKKCGWACYLSEMGDNMLQPLDKHQAGGGGEGLKGFCYGGGRCRAIFFVPGRRQRK</sequence>
<organism evidence="2 3">
    <name type="scientific">Caerostris extrusa</name>
    <name type="common">Bark spider</name>
    <name type="synonym">Caerostris bankana</name>
    <dbReference type="NCBI Taxonomy" id="172846"/>
    <lineage>
        <taxon>Eukaryota</taxon>
        <taxon>Metazoa</taxon>
        <taxon>Ecdysozoa</taxon>
        <taxon>Arthropoda</taxon>
        <taxon>Chelicerata</taxon>
        <taxon>Arachnida</taxon>
        <taxon>Araneae</taxon>
        <taxon>Araneomorphae</taxon>
        <taxon>Entelegynae</taxon>
        <taxon>Araneoidea</taxon>
        <taxon>Araneidae</taxon>
        <taxon>Caerostris</taxon>
    </lineage>
</organism>
<keyword evidence="3" id="KW-1185">Reference proteome</keyword>
<evidence type="ECO:0000313" key="2">
    <source>
        <dbReference type="EMBL" id="GIX91919.1"/>
    </source>
</evidence>
<gene>
    <name evidence="2" type="ORF">CEXT_22481</name>
</gene>
<protein>
    <submittedName>
        <fullName evidence="2">Uncharacterized protein</fullName>
    </submittedName>
</protein>
<name>A0AAV4P7L9_CAEEX</name>
<reference evidence="2 3" key="1">
    <citation type="submission" date="2021-06" db="EMBL/GenBank/DDBJ databases">
        <title>Caerostris extrusa draft genome.</title>
        <authorList>
            <person name="Kono N."/>
            <person name="Arakawa K."/>
        </authorList>
    </citation>
    <scope>NUCLEOTIDE SEQUENCE [LARGE SCALE GENOMIC DNA]</scope>
</reference>
<evidence type="ECO:0000313" key="3">
    <source>
        <dbReference type="Proteomes" id="UP001054945"/>
    </source>
</evidence>
<comment type="caution">
    <text evidence="2">The sequence shown here is derived from an EMBL/GenBank/DDBJ whole genome shotgun (WGS) entry which is preliminary data.</text>
</comment>